<evidence type="ECO:0000256" key="6">
    <source>
        <dbReference type="ARBA" id="ARBA00023134"/>
    </source>
</evidence>
<keyword evidence="6 8" id="KW-0342">GTP-binding</keyword>
<evidence type="ECO:0000256" key="7">
    <source>
        <dbReference type="ARBA" id="ARBA00023150"/>
    </source>
</evidence>
<comment type="cofactor">
    <cofactor evidence="8">
        <name>Mg(2+)</name>
        <dbReference type="ChEBI" id="CHEBI:18420"/>
    </cofactor>
</comment>
<comment type="similarity">
    <text evidence="8">Belongs to the MobA family.</text>
</comment>
<evidence type="ECO:0000256" key="5">
    <source>
        <dbReference type="ARBA" id="ARBA00022842"/>
    </source>
</evidence>
<evidence type="ECO:0000256" key="1">
    <source>
        <dbReference type="ARBA" id="ARBA00022490"/>
    </source>
</evidence>
<dbReference type="GO" id="GO:0006777">
    <property type="term" value="P:Mo-molybdopterin cofactor biosynthetic process"/>
    <property type="evidence" value="ECO:0007669"/>
    <property type="project" value="UniProtKB-KW"/>
</dbReference>
<comment type="catalytic activity">
    <reaction evidence="8">
        <text>Mo-molybdopterin + GTP + H(+) = Mo-molybdopterin guanine dinucleotide + diphosphate</text>
        <dbReference type="Rhea" id="RHEA:34243"/>
        <dbReference type="ChEBI" id="CHEBI:15378"/>
        <dbReference type="ChEBI" id="CHEBI:33019"/>
        <dbReference type="ChEBI" id="CHEBI:37565"/>
        <dbReference type="ChEBI" id="CHEBI:71302"/>
        <dbReference type="ChEBI" id="CHEBI:71310"/>
        <dbReference type="EC" id="2.7.7.77"/>
    </reaction>
</comment>
<dbReference type="Proteomes" id="UP000282076">
    <property type="component" value="Unassembled WGS sequence"/>
</dbReference>
<feature type="binding site" evidence="8">
    <location>
        <begin position="10"/>
        <end position="12"/>
    </location>
    <ligand>
        <name>GTP</name>
        <dbReference type="ChEBI" id="CHEBI:37565"/>
    </ligand>
</feature>
<dbReference type="SUPFAM" id="SSF53448">
    <property type="entry name" value="Nucleotide-diphospho-sugar transferases"/>
    <property type="match status" value="1"/>
</dbReference>
<organism evidence="10 11">
    <name type="scientific">Cohnella endophytica</name>
    <dbReference type="NCBI Taxonomy" id="2419778"/>
    <lineage>
        <taxon>Bacteria</taxon>
        <taxon>Bacillati</taxon>
        <taxon>Bacillota</taxon>
        <taxon>Bacilli</taxon>
        <taxon>Bacillales</taxon>
        <taxon>Paenibacillaceae</taxon>
        <taxon>Cohnella</taxon>
    </lineage>
</organism>
<dbReference type="EC" id="2.7.7.77" evidence="8"/>
<dbReference type="AlphaFoldDB" id="A0A494XZC8"/>
<proteinExistence type="inferred from homology"/>
<keyword evidence="5 8" id="KW-0460">Magnesium</keyword>
<keyword evidence="11" id="KW-1185">Reference proteome</keyword>
<dbReference type="GO" id="GO:0005525">
    <property type="term" value="F:GTP binding"/>
    <property type="evidence" value="ECO:0007669"/>
    <property type="project" value="UniProtKB-UniRule"/>
</dbReference>
<dbReference type="GO" id="GO:0061603">
    <property type="term" value="F:molybdenum cofactor guanylyltransferase activity"/>
    <property type="evidence" value="ECO:0007669"/>
    <property type="project" value="UniProtKB-EC"/>
</dbReference>
<feature type="binding site" evidence="8">
    <location>
        <position position="23"/>
    </location>
    <ligand>
        <name>GTP</name>
        <dbReference type="ChEBI" id="CHEBI:37565"/>
    </ligand>
</feature>
<comment type="function">
    <text evidence="8">Transfers a GMP moiety from GTP to Mo-molybdopterin (Mo-MPT) cofactor (Moco or molybdenum cofactor) to form Mo-molybdopterin guanine dinucleotide (Mo-MGD) cofactor.</text>
</comment>
<dbReference type="CDD" id="cd02503">
    <property type="entry name" value="MobA"/>
    <property type="match status" value="1"/>
</dbReference>
<feature type="binding site" evidence="8">
    <location>
        <position position="71"/>
    </location>
    <ligand>
        <name>GTP</name>
        <dbReference type="ChEBI" id="CHEBI:37565"/>
    </ligand>
</feature>
<dbReference type="InterPro" id="IPR013482">
    <property type="entry name" value="Molybde_CF_guanTrfase"/>
</dbReference>
<evidence type="ECO:0000313" key="10">
    <source>
        <dbReference type="EMBL" id="RKP55108.1"/>
    </source>
</evidence>
<dbReference type="RefSeq" id="WP_120975547.1">
    <property type="nucleotide sequence ID" value="NZ_RBZM01000004.1"/>
</dbReference>
<gene>
    <name evidence="8" type="primary">mobA</name>
    <name evidence="10" type="ORF">D7Z26_07735</name>
</gene>
<evidence type="ECO:0000259" key="9">
    <source>
        <dbReference type="Pfam" id="PF12804"/>
    </source>
</evidence>
<comment type="domain">
    <text evidence="8">The N-terminal domain determines nucleotide recognition and specific binding, while the C-terminal domain determines the specific binding to the target protein.</text>
</comment>
<dbReference type="Gene3D" id="3.90.550.10">
    <property type="entry name" value="Spore Coat Polysaccharide Biosynthesis Protein SpsA, Chain A"/>
    <property type="match status" value="1"/>
</dbReference>
<dbReference type="PANTHER" id="PTHR19136">
    <property type="entry name" value="MOLYBDENUM COFACTOR GUANYLYLTRANSFERASE"/>
    <property type="match status" value="1"/>
</dbReference>
<evidence type="ECO:0000313" key="11">
    <source>
        <dbReference type="Proteomes" id="UP000282076"/>
    </source>
</evidence>
<comment type="caution">
    <text evidence="10">The sequence shown here is derived from an EMBL/GenBank/DDBJ whole genome shotgun (WGS) entry which is preliminary data.</text>
</comment>
<dbReference type="GO" id="GO:0046872">
    <property type="term" value="F:metal ion binding"/>
    <property type="evidence" value="ECO:0007669"/>
    <property type="project" value="UniProtKB-KW"/>
</dbReference>
<keyword evidence="3 8" id="KW-0479">Metal-binding</keyword>
<keyword evidence="2 8" id="KW-0808">Transferase</keyword>
<keyword evidence="7 8" id="KW-0501">Molybdenum cofactor biosynthesis</keyword>
<keyword evidence="1 8" id="KW-0963">Cytoplasm</keyword>
<sequence>MTSDRSVVILAGGQGRRMGGVNKALLPLGGETLLERQLREARKWSDEIIIVANEPISMPASIEAEARVVTDIYPGDGPIAGIHAGLSASSRPYVWVLACDHPYPNANAAERLLERMNAASQAAIPIILDRPQPLHAVYRKEVASEAEAMLAKGQRRLTELLDKIEWVALNEYIFAERGIRITFADDIDTPEHYEREKRLLRMEQQ</sequence>
<accession>A0A494XZC8</accession>
<dbReference type="OrthoDB" id="9788394at2"/>
<dbReference type="InterPro" id="IPR029044">
    <property type="entry name" value="Nucleotide-diphossugar_trans"/>
</dbReference>
<name>A0A494XZC8_9BACL</name>
<evidence type="ECO:0000256" key="2">
    <source>
        <dbReference type="ARBA" id="ARBA00022679"/>
    </source>
</evidence>
<evidence type="ECO:0000256" key="4">
    <source>
        <dbReference type="ARBA" id="ARBA00022741"/>
    </source>
</evidence>
<comment type="subcellular location">
    <subcellularLocation>
        <location evidence="8">Cytoplasm</location>
    </subcellularLocation>
</comment>
<reference evidence="10 11" key="1">
    <citation type="submission" date="2018-10" db="EMBL/GenBank/DDBJ databases">
        <title>Cohnella sp. M2MS4P-1, whole genome shotgun sequence.</title>
        <authorList>
            <person name="Tuo L."/>
        </authorList>
    </citation>
    <scope>NUCLEOTIDE SEQUENCE [LARGE SCALE GENOMIC DNA]</scope>
    <source>
        <strain evidence="10 11">M2MS4P-1</strain>
    </source>
</reference>
<comment type="caution">
    <text evidence="8">Lacks conserved residue(s) required for the propagation of feature annotation.</text>
</comment>
<protein>
    <recommendedName>
        <fullName evidence="8">Probable molybdenum cofactor guanylyltransferase</fullName>
        <shortName evidence="8">MoCo guanylyltransferase</shortName>
        <ecNumber evidence="8">2.7.7.77</ecNumber>
    </recommendedName>
    <alternativeName>
        <fullName evidence="8">GTP:molybdopterin guanylyltransferase</fullName>
    </alternativeName>
    <alternativeName>
        <fullName evidence="8">Mo-MPT guanylyltransferase</fullName>
    </alternativeName>
    <alternativeName>
        <fullName evidence="8">Molybdopterin guanylyltransferase</fullName>
    </alternativeName>
    <alternativeName>
        <fullName evidence="8">Molybdopterin-guanine dinucleotide synthase</fullName>
        <shortName evidence="8">MGD synthase</shortName>
    </alternativeName>
</protein>
<feature type="binding site" evidence="8">
    <location>
        <position position="100"/>
    </location>
    <ligand>
        <name>GTP</name>
        <dbReference type="ChEBI" id="CHEBI:37565"/>
    </ligand>
</feature>
<dbReference type="GO" id="GO:0005737">
    <property type="term" value="C:cytoplasm"/>
    <property type="evidence" value="ECO:0007669"/>
    <property type="project" value="UniProtKB-SubCell"/>
</dbReference>
<dbReference type="Pfam" id="PF12804">
    <property type="entry name" value="NTP_transf_3"/>
    <property type="match status" value="1"/>
</dbReference>
<keyword evidence="10" id="KW-0548">Nucleotidyltransferase</keyword>
<keyword evidence="4 8" id="KW-0547">Nucleotide-binding</keyword>
<dbReference type="PANTHER" id="PTHR19136:SF81">
    <property type="entry name" value="MOLYBDENUM COFACTOR GUANYLYLTRANSFERASE"/>
    <property type="match status" value="1"/>
</dbReference>
<evidence type="ECO:0000256" key="8">
    <source>
        <dbReference type="HAMAP-Rule" id="MF_00316"/>
    </source>
</evidence>
<feature type="binding site" evidence="8">
    <location>
        <position position="100"/>
    </location>
    <ligand>
        <name>Mg(2+)</name>
        <dbReference type="ChEBI" id="CHEBI:18420"/>
    </ligand>
</feature>
<dbReference type="EMBL" id="RBZM01000004">
    <property type="protein sequence ID" value="RKP55108.1"/>
    <property type="molecule type" value="Genomic_DNA"/>
</dbReference>
<dbReference type="HAMAP" id="MF_00316">
    <property type="entry name" value="MobA"/>
    <property type="match status" value="1"/>
</dbReference>
<evidence type="ECO:0000256" key="3">
    <source>
        <dbReference type="ARBA" id="ARBA00022723"/>
    </source>
</evidence>
<feature type="domain" description="MobA-like NTP transferase" evidence="9">
    <location>
        <begin position="7"/>
        <end position="159"/>
    </location>
</feature>
<dbReference type="InterPro" id="IPR025877">
    <property type="entry name" value="MobA-like_NTP_Trfase"/>
</dbReference>